<dbReference type="EMBL" id="CAADFI010000007">
    <property type="protein sequence ID" value="VFJ89907.1"/>
    <property type="molecule type" value="Genomic_DNA"/>
</dbReference>
<dbReference type="EMBL" id="CAADFJ010000006">
    <property type="protein sequence ID" value="VFJ96300.1"/>
    <property type="molecule type" value="Genomic_DNA"/>
</dbReference>
<proteinExistence type="predicted"/>
<sequence length="70" mass="7938">MLALRAKSGRGWVPVHAPVPQSILFFRYLSIKAFATSRTRALLVGKAVAMFLPVTTEEWPHFAKRDYSTF</sequence>
<accession>A0A450U7S5</accession>
<organism evidence="1">
    <name type="scientific">Candidatus Kentrum eta</name>
    <dbReference type="NCBI Taxonomy" id="2126337"/>
    <lineage>
        <taxon>Bacteria</taxon>
        <taxon>Pseudomonadati</taxon>
        <taxon>Pseudomonadota</taxon>
        <taxon>Gammaproteobacteria</taxon>
        <taxon>Candidatus Kentrum</taxon>
    </lineage>
</organism>
<dbReference type="EMBL" id="CAADFG010000006">
    <property type="protein sequence ID" value="VFJ87931.1"/>
    <property type="molecule type" value="Genomic_DNA"/>
</dbReference>
<dbReference type="AlphaFoldDB" id="A0A450U7S5"/>
<evidence type="ECO:0000313" key="3">
    <source>
        <dbReference type="EMBL" id="VFJ96300.1"/>
    </source>
</evidence>
<reference evidence="1" key="1">
    <citation type="submission" date="2019-02" db="EMBL/GenBank/DDBJ databases">
        <authorList>
            <person name="Gruber-Vodicka R. H."/>
            <person name="Seah K. B. B."/>
        </authorList>
    </citation>
    <scope>NUCLEOTIDE SEQUENCE</scope>
    <source>
        <strain evidence="3">BECK_SA2B12</strain>
        <strain evidence="1">BECK_SA2B15</strain>
        <strain evidence="2">BECK_SA2B20</strain>
    </source>
</reference>
<name>A0A450U7S5_9GAMM</name>
<evidence type="ECO:0000313" key="1">
    <source>
        <dbReference type="EMBL" id="VFJ87931.1"/>
    </source>
</evidence>
<gene>
    <name evidence="1" type="ORF">BECKH772A_GA0070896_100063</name>
    <name evidence="2" type="ORF">BECKH772B_GA0070898_100073</name>
    <name evidence="3" type="ORF">BECKH772C_GA0070978_100063</name>
</gene>
<protein>
    <submittedName>
        <fullName evidence="1">Uncharacterized protein</fullName>
    </submittedName>
</protein>
<evidence type="ECO:0000313" key="2">
    <source>
        <dbReference type="EMBL" id="VFJ89907.1"/>
    </source>
</evidence>